<name>A0A9K3NFC6_HELAN</name>
<evidence type="ECO:0000313" key="2">
    <source>
        <dbReference type="Proteomes" id="UP000215914"/>
    </source>
</evidence>
<dbReference type="EMBL" id="MNCJ02000322">
    <property type="protein sequence ID" value="KAF5798244.1"/>
    <property type="molecule type" value="Genomic_DNA"/>
</dbReference>
<dbReference type="Gramene" id="mRNA:HanXRQr2_Chr07g0290571">
    <property type="protein sequence ID" value="mRNA:HanXRQr2_Chr07g0290571"/>
    <property type="gene ID" value="HanXRQr2_Chr07g0290571"/>
</dbReference>
<comment type="caution">
    <text evidence="1">The sequence shown here is derived from an EMBL/GenBank/DDBJ whole genome shotgun (WGS) entry which is preliminary data.</text>
</comment>
<gene>
    <name evidence="1" type="ORF">HanXRQr2_Chr07g0290571</name>
</gene>
<accession>A0A9K3NFC6</accession>
<proteinExistence type="predicted"/>
<sequence>MTSYGGDVDGVLSIQHLWLTDSTEMRTTAIRVSSDIFSGV</sequence>
<keyword evidence="2" id="KW-1185">Reference proteome</keyword>
<organism evidence="1 2">
    <name type="scientific">Helianthus annuus</name>
    <name type="common">Common sunflower</name>
    <dbReference type="NCBI Taxonomy" id="4232"/>
    <lineage>
        <taxon>Eukaryota</taxon>
        <taxon>Viridiplantae</taxon>
        <taxon>Streptophyta</taxon>
        <taxon>Embryophyta</taxon>
        <taxon>Tracheophyta</taxon>
        <taxon>Spermatophyta</taxon>
        <taxon>Magnoliopsida</taxon>
        <taxon>eudicotyledons</taxon>
        <taxon>Gunneridae</taxon>
        <taxon>Pentapetalae</taxon>
        <taxon>asterids</taxon>
        <taxon>campanulids</taxon>
        <taxon>Asterales</taxon>
        <taxon>Asteraceae</taxon>
        <taxon>Asteroideae</taxon>
        <taxon>Heliantheae alliance</taxon>
        <taxon>Heliantheae</taxon>
        <taxon>Helianthus</taxon>
    </lineage>
</organism>
<reference evidence="1" key="1">
    <citation type="journal article" date="2017" name="Nature">
        <title>The sunflower genome provides insights into oil metabolism, flowering and Asterid evolution.</title>
        <authorList>
            <person name="Badouin H."/>
            <person name="Gouzy J."/>
            <person name="Grassa C.J."/>
            <person name="Murat F."/>
            <person name="Staton S.E."/>
            <person name="Cottret L."/>
            <person name="Lelandais-Briere C."/>
            <person name="Owens G.L."/>
            <person name="Carrere S."/>
            <person name="Mayjonade B."/>
            <person name="Legrand L."/>
            <person name="Gill N."/>
            <person name="Kane N.C."/>
            <person name="Bowers J.E."/>
            <person name="Hubner S."/>
            <person name="Bellec A."/>
            <person name="Berard A."/>
            <person name="Berges H."/>
            <person name="Blanchet N."/>
            <person name="Boniface M.C."/>
            <person name="Brunel D."/>
            <person name="Catrice O."/>
            <person name="Chaidir N."/>
            <person name="Claudel C."/>
            <person name="Donnadieu C."/>
            <person name="Faraut T."/>
            <person name="Fievet G."/>
            <person name="Helmstetter N."/>
            <person name="King M."/>
            <person name="Knapp S.J."/>
            <person name="Lai Z."/>
            <person name="Le Paslier M.C."/>
            <person name="Lippi Y."/>
            <person name="Lorenzon L."/>
            <person name="Mandel J.R."/>
            <person name="Marage G."/>
            <person name="Marchand G."/>
            <person name="Marquand E."/>
            <person name="Bret-Mestries E."/>
            <person name="Morien E."/>
            <person name="Nambeesan S."/>
            <person name="Nguyen T."/>
            <person name="Pegot-Espagnet P."/>
            <person name="Pouilly N."/>
            <person name="Raftis F."/>
            <person name="Sallet E."/>
            <person name="Schiex T."/>
            <person name="Thomas J."/>
            <person name="Vandecasteele C."/>
            <person name="Vares D."/>
            <person name="Vear F."/>
            <person name="Vautrin S."/>
            <person name="Crespi M."/>
            <person name="Mangin B."/>
            <person name="Burke J.M."/>
            <person name="Salse J."/>
            <person name="Munos S."/>
            <person name="Vincourt P."/>
            <person name="Rieseberg L.H."/>
            <person name="Langlade N.B."/>
        </authorList>
    </citation>
    <scope>NUCLEOTIDE SEQUENCE</scope>
    <source>
        <tissue evidence="1">Leaves</tissue>
    </source>
</reference>
<reference evidence="1" key="2">
    <citation type="submission" date="2020-06" db="EMBL/GenBank/DDBJ databases">
        <title>Helianthus annuus Genome sequencing and assembly Release 2.</title>
        <authorList>
            <person name="Gouzy J."/>
            <person name="Langlade N."/>
            <person name="Munos S."/>
        </authorList>
    </citation>
    <scope>NUCLEOTIDE SEQUENCE</scope>
    <source>
        <tissue evidence="1">Leaves</tissue>
    </source>
</reference>
<dbReference type="AlphaFoldDB" id="A0A9K3NFC6"/>
<dbReference type="Proteomes" id="UP000215914">
    <property type="component" value="Unassembled WGS sequence"/>
</dbReference>
<protein>
    <submittedName>
        <fullName evidence="1">Uncharacterized protein</fullName>
    </submittedName>
</protein>
<evidence type="ECO:0000313" key="1">
    <source>
        <dbReference type="EMBL" id="KAF5798244.1"/>
    </source>
</evidence>